<proteinExistence type="predicted"/>
<reference evidence="2" key="1">
    <citation type="submission" date="2024-05" db="EMBL/GenBank/DDBJ databases">
        <title>30 novel species of actinomycetes from the DSMZ collection.</title>
        <authorList>
            <person name="Nouioui I."/>
        </authorList>
    </citation>
    <scope>NUCLEOTIDE SEQUENCE</scope>
    <source>
        <strain evidence="2">DSM 41529</strain>
    </source>
</reference>
<accession>A0ABU2XHF2</accession>
<dbReference type="EMBL" id="JAVRFD010000008">
    <property type="protein sequence ID" value="MDT0544802.1"/>
    <property type="molecule type" value="Genomic_DNA"/>
</dbReference>
<dbReference type="RefSeq" id="WP_311725251.1">
    <property type="nucleotide sequence ID" value="NZ_JAVRFD010000008.1"/>
</dbReference>
<protein>
    <submittedName>
        <fullName evidence="2">Uncharacterized protein</fullName>
    </submittedName>
</protein>
<keyword evidence="1" id="KW-0472">Membrane</keyword>
<comment type="caution">
    <text evidence="2">The sequence shown here is derived from an EMBL/GenBank/DDBJ whole genome shotgun (WGS) entry which is preliminary data.</text>
</comment>
<keyword evidence="1" id="KW-1133">Transmembrane helix</keyword>
<organism evidence="2 3">
    <name type="scientific">Streptomyces lonegramiae</name>
    <dbReference type="NCBI Taxonomy" id="3075524"/>
    <lineage>
        <taxon>Bacteria</taxon>
        <taxon>Bacillati</taxon>
        <taxon>Actinomycetota</taxon>
        <taxon>Actinomycetes</taxon>
        <taxon>Kitasatosporales</taxon>
        <taxon>Streptomycetaceae</taxon>
        <taxon>Streptomyces</taxon>
    </lineage>
</organism>
<dbReference type="Proteomes" id="UP001180754">
    <property type="component" value="Unassembled WGS sequence"/>
</dbReference>
<evidence type="ECO:0000313" key="3">
    <source>
        <dbReference type="Proteomes" id="UP001180754"/>
    </source>
</evidence>
<name>A0ABU2XHF2_9ACTN</name>
<evidence type="ECO:0000256" key="1">
    <source>
        <dbReference type="SAM" id="Phobius"/>
    </source>
</evidence>
<gene>
    <name evidence="2" type="ORF">RND15_19120</name>
</gene>
<keyword evidence="1" id="KW-0812">Transmembrane</keyword>
<sequence>MTGDFFAPGSSGMAAPTRKKYIGLTIALGLVTFLAASIFGYYVGFVGDTKTQESRTKSEQDVEDKLDQEEEPFTGTIDYDRSEPENWTVVLDRTLTAAEQKQLSAINPYTSGGMREARAFLTSLGGRTLRFPTTLESNPMAFNNVGTDSTAFTMNLFSKRNTQLSIVGMKAADISCREPSAKSVFVFPSQGEASYAGILYDLTQPDFAPLITDPGKDQARPYFSRKRMDLGGGESPGGFRIEAVTRGKTCTWDIKARYRDANQQTGEVTLKDGKKPFVAEAAPAHPQQLWYVDMSAPTGQNWVPCHEKPENIPCREWLKEHASGTEGQ</sequence>
<feature type="transmembrane region" description="Helical" evidence="1">
    <location>
        <begin position="21"/>
        <end position="43"/>
    </location>
</feature>
<evidence type="ECO:0000313" key="2">
    <source>
        <dbReference type="EMBL" id="MDT0544802.1"/>
    </source>
</evidence>
<keyword evidence="3" id="KW-1185">Reference proteome</keyword>